<protein>
    <submittedName>
        <fullName evidence="1">Uncharacterized protein</fullName>
    </submittedName>
</protein>
<name>A0A1F7UZ72_9BACT</name>
<sequence>MRQQTAKVTRQKTKLAGKEADRTVRQVMNRMVKFVGWPKSRARRAARNWVKAINKGEVEFGS</sequence>
<dbReference type="AlphaFoldDB" id="A0A1F7UZ72"/>
<comment type="caution">
    <text evidence="1">The sequence shown here is derived from an EMBL/GenBank/DDBJ whole genome shotgun (WGS) entry which is preliminary data.</text>
</comment>
<dbReference type="Proteomes" id="UP000176846">
    <property type="component" value="Unassembled WGS sequence"/>
</dbReference>
<evidence type="ECO:0000313" key="2">
    <source>
        <dbReference type="Proteomes" id="UP000176846"/>
    </source>
</evidence>
<accession>A0A1F7UZ72</accession>
<gene>
    <name evidence="1" type="ORF">A2936_03655</name>
</gene>
<reference evidence="1 2" key="1">
    <citation type="journal article" date="2016" name="Nat. Commun.">
        <title>Thousands of microbial genomes shed light on interconnected biogeochemical processes in an aquifer system.</title>
        <authorList>
            <person name="Anantharaman K."/>
            <person name="Brown C.T."/>
            <person name="Hug L.A."/>
            <person name="Sharon I."/>
            <person name="Castelle C.J."/>
            <person name="Probst A.J."/>
            <person name="Thomas B.C."/>
            <person name="Singh A."/>
            <person name="Wilkins M.J."/>
            <person name="Karaoz U."/>
            <person name="Brodie E.L."/>
            <person name="Williams K.H."/>
            <person name="Hubbard S.S."/>
            <person name="Banfield J.F."/>
        </authorList>
    </citation>
    <scope>NUCLEOTIDE SEQUENCE [LARGE SCALE GENOMIC DNA]</scope>
</reference>
<organism evidence="1 2">
    <name type="scientific">Candidatus Uhrbacteria bacterium RIFCSPLOWO2_01_FULL_47_25</name>
    <dbReference type="NCBI Taxonomy" id="1802402"/>
    <lineage>
        <taxon>Bacteria</taxon>
        <taxon>Candidatus Uhriibacteriota</taxon>
    </lineage>
</organism>
<proteinExistence type="predicted"/>
<dbReference type="EMBL" id="MGEK01000004">
    <property type="protein sequence ID" value="OGL83017.1"/>
    <property type="molecule type" value="Genomic_DNA"/>
</dbReference>
<evidence type="ECO:0000313" key="1">
    <source>
        <dbReference type="EMBL" id="OGL83017.1"/>
    </source>
</evidence>